<evidence type="ECO:0000256" key="5">
    <source>
        <dbReference type="ARBA" id="ARBA00022822"/>
    </source>
</evidence>
<evidence type="ECO:0000256" key="2">
    <source>
        <dbReference type="ARBA" id="ARBA00004664"/>
    </source>
</evidence>
<comment type="pathway">
    <text evidence="2 8">Amino-acid biosynthesis; L-tryptophan biosynthesis; L-tryptophan from chorismate: step 3/5.</text>
</comment>
<dbReference type="Pfam" id="PF00697">
    <property type="entry name" value="PRAI"/>
    <property type="match status" value="1"/>
</dbReference>
<gene>
    <name evidence="8 10" type="primary">trpF</name>
    <name evidence="10" type="ORF">MBCUR_06010</name>
</gene>
<dbReference type="OrthoDB" id="27513at2157"/>
<protein>
    <recommendedName>
        <fullName evidence="8">N-(5'-phosphoribosyl)anthranilate isomerase</fullName>
        <shortName evidence="8">PRAI</shortName>
        <ecNumber evidence="8">5.3.1.24</ecNumber>
    </recommendedName>
</protein>
<comment type="catalytic activity">
    <reaction evidence="1 8">
        <text>N-(5-phospho-beta-D-ribosyl)anthranilate = 1-(2-carboxyphenylamino)-1-deoxy-D-ribulose 5-phosphate</text>
        <dbReference type="Rhea" id="RHEA:21540"/>
        <dbReference type="ChEBI" id="CHEBI:18277"/>
        <dbReference type="ChEBI" id="CHEBI:58613"/>
        <dbReference type="EC" id="5.3.1.24"/>
    </reaction>
</comment>
<keyword evidence="6 8" id="KW-0057">Aromatic amino acid biosynthesis</keyword>
<proteinExistence type="inferred from homology"/>
<evidence type="ECO:0000256" key="3">
    <source>
        <dbReference type="ARBA" id="ARBA00007571"/>
    </source>
</evidence>
<dbReference type="EMBL" id="LWMV01000115">
    <property type="protein sequence ID" value="KZX14125.1"/>
    <property type="molecule type" value="Genomic_DNA"/>
</dbReference>
<accession>A0A166C4Q4</accession>
<evidence type="ECO:0000256" key="6">
    <source>
        <dbReference type="ARBA" id="ARBA00023141"/>
    </source>
</evidence>
<dbReference type="STRING" id="49547.MBCUR_06010"/>
<evidence type="ECO:0000259" key="9">
    <source>
        <dbReference type="Pfam" id="PF00697"/>
    </source>
</evidence>
<dbReference type="InterPro" id="IPR044643">
    <property type="entry name" value="TrpF_fam"/>
</dbReference>
<evidence type="ECO:0000256" key="4">
    <source>
        <dbReference type="ARBA" id="ARBA00022605"/>
    </source>
</evidence>
<keyword evidence="11" id="KW-1185">Reference proteome</keyword>
<dbReference type="InterPro" id="IPR001240">
    <property type="entry name" value="PRAI_dom"/>
</dbReference>
<evidence type="ECO:0000313" key="11">
    <source>
        <dbReference type="Proteomes" id="UP000077245"/>
    </source>
</evidence>
<comment type="caution">
    <text evidence="10">The sequence shown here is derived from an EMBL/GenBank/DDBJ whole genome shotgun (WGS) entry which is preliminary data.</text>
</comment>
<keyword evidence="7 8" id="KW-0413">Isomerase</keyword>
<dbReference type="EC" id="5.3.1.24" evidence="8"/>
<keyword evidence="4 8" id="KW-0028">Amino-acid biosynthesis</keyword>
<dbReference type="GO" id="GO:0000162">
    <property type="term" value="P:L-tryptophan biosynthetic process"/>
    <property type="evidence" value="ECO:0007669"/>
    <property type="project" value="UniProtKB-UniRule"/>
</dbReference>
<dbReference type="HAMAP" id="MF_00135">
    <property type="entry name" value="PRAI"/>
    <property type="match status" value="1"/>
</dbReference>
<dbReference type="Gene3D" id="3.20.20.70">
    <property type="entry name" value="Aldolase class I"/>
    <property type="match status" value="1"/>
</dbReference>
<dbReference type="GO" id="GO:0004640">
    <property type="term" value="F:phosphoribosylanthranilate isomerase activity"/>
    <property type="evidence" value="ECO:0007669"/>
    <property type="project" value="UniProtKB-UniRule"/>
</dbReference>
<sequence>MNNKSNKNPIKIKICGLKRKEDVIIVNKYKPDYVGFVFAESPRQISPKIAKKLKKSLNKNIKVYGVFVNENIEKIKKLIDENIIDGVQLHGNENKEYINRLRESYPKLTIIKAIELKKSIDIDKIDRSKIDYLLLDSGKGSGKTFDWNLIKNTNTKPFFIAGGLNEKNIEEVSCLEPFAIDISSGAEENGFKSEKKIKKIMNILNKINKNPQK</sequence>
<dbReference type="RefSeq" id="WP_067090087.1">
    <property type="nucleotide sequence ID" value="NZ_LWMV01000115.1"/>
</dbReference>
<reference evidence="10 11" key="1">
    <citation type="submission" date="2016-04" db="EMBL/GenBank/DDBJ databases">
        <title>Genome sequence of Methanobrevibacter curvatus DSM 11111.</title>
        <authorList>
            <person name="Poehlein A."/>
            <person name="Seedorf H."/>
            <person name="Daniel R."/>
        </authorList>
    </citation>
    <scope>NUCLEOTIDE SEQUENCE [LARGE SCALE GENOMIC DNA]</scope>
    <source>
        <strain evidence="10 11">DSM 11111</strain>
    </source>
</reference>
<keyword evidence="5 8" id="KW-0822">Tryptophan biosynthesis</keyword>
<dbReference type="PATRIC" id="fig|49547.3.peg.631"/>
<dbReference type="InterPro" id="IPR011060">
    <property type="entry name" value="RibuloseP-bd_barrel"/>
</dbReference>
<feature type="domain" description="N-(5'phosphoribosyl) anthranilate isomerase (PRAI)" evidence="9">
    <location>
        <begin position="12"/>
        <end position="202"/>
    </location>
</feature>
<evidence type="ECO:0000256" key="1">
    <source>
        <dbReference type="ARBA" id="ARBA00001164"/>
    </source>
</evidence>
<evidence type="ECO:0000256" key="8">
    <source>
        <dbReference type="HAMAP-Rule" id="MF_00135"/>
    </source>
</evidence>
<dbReference type="Proteomes" id="UP000077245">
    <property type="component" value="Unassembled WGS sequence"/>
</dbReference>
<dbReference type="SUPFAM" id="SSF51366">
    <property type="entry name" value="Ribulose-phoshate binding barrel"/>
    <property type="match status" value="1"/>
</dbReference>
<dbReference type="CDD" id="cd00405">
    <property type="entry name" value="PRAI"/>
    <property type="match status" value="1"/>
</dbReference>
<dbReference type="AlphaFoldDB" id="A0A166C4Q4"/>
<dbReference type="InterPro" id="IPR013785">
    <property type="entry name" value="Aldolase_TIM"/>
</dbReference>
<comment type="similarity">
    <text evidence="3 8">Belongs to the TrpF family.</text>
</comment>
<dbReference type="PANTHER" id="PTHR42894:SF1">
    <property type="entry name" value="N-(5'-PHOSPHORIBOSYL)ANTHRANILATE ISOMERASE"/>
    <property type="match status" value="1"/>
</dbReference>
<dbReference type="PANTHER" id="PTHR42894">
    <property type="entry name" value="N-(5'-PHOSPHORIBOSYL)ANTHRANILATE ISOMERASE"/>
    <property type="match status" value="1"/>
</dbReference>
<dbReference type="UniPathway" id="UPA00035">
    <property type="reaction ID" value="UER00042"/>
</dbReference>
<organism evidence="10 11">
    <name type="scientific">Methanobrevibacter curvatus</name>
    <dbReference type="NCBI Taxonomy" id="49547"/>
    <lineage>
        <taxon>Archaea</taxon>
        <taxon>Methanobacteriati</taxon>
        <taxon>Methanobacteriota</taxon>
        <taxon>Methanomada group</taxon>
        <taxon>Methanobacteria</taxon>
        <taxon>Methanobacteriales</taxon>
        <taxon>Methanobacteriaceae</taxon>
        <taxon>Methanobrevibacter</taxon>
    </lineage>
</organism>
<evidence type="ECO:0000313" key="10">
    <source>
        <dbReference type="EMBL" id="KZX14125.1"/>
    </source>
</evidence>
<name>A0A166C4Q4_9EURY</name>
<evidence type="ECO:0000256" key="7">
    <source>
        <dbReference type="ARBA" id="ARBA00023235"/>
    </source>
</evidence>